<dbReference type="AlphaFoldDB" id="K0TL46"/>
<feature type="region of interest" description="Disordered" evidence="1">
    <location>
        <begin position="566"/>
        <end position="601"/>
    </location>
</feature>
<protein>
    <submittedName>
        <fullName evidence="2">Uncharacterized protein</fullName>
    </submittedName>
</protein>
<name>K0TL46_THAOC</name>
<keyword evidence="3" id="KW-1185">Reference proteome</keyword>
<evidence type="ECO:0000256" key="1">
    <source>
        <dbReference type="SAM" id="MobiDB-lite"/>
    </source>
</evidence>
<feature type="region of interest" description="Disordered" evidence="1">
    <location>
        <begin position="120"/>
        <end position="187"/>
    </location>
</feature>
<reference evidence="2 3" key="1">
    <citation type="journal article" date="2012" name="Genome Biol.">
        <title>Genome and low-iron response of an oceanic diatom adapted to chronic iron limitation.</title>
        <authorList>
            <person name="Lommer M."/>
            <person name="Specht M."/>
            <person name="Roy A.S."/>
            <person name="Kraemer L."/>
            <person name="Andreson R."/>
            <person name="Gutowska M.A."/>
            <person name="Wolf J."/>
            <person name="Bergner S.V."/>
            <person name="Schilhabel M.B."/>
            <person name="Klostermeier U.C."/>
            <person name="Beiko R.G."/>
            <person name="Rosenstiel P."/>
            <person name="Hippler M."/>
            <person name="Laroche J."/>
        </authorList>
    </citation>
    <scope>NUCLEOTIDE SEQUENCE [LARGE SCALE GENOMIC DNA]</scope>
    <source>
        <strain evidence="2 3">CCMP1005</strain>
    </source>
</reference>
<feature type="compositionally biased region" description="Low complexity" evidence="1">
    <location>
        <begin position="572"/>
        <end position="589"/>
    </location>
</feature>
<evidence type="ECO:0000313" key="2">
    <source>
        <dbReference type="EMBL" id="EJK71537.1"/>
    </source>
</evidence>
<feature type="compositionally biased region" description="Low complexity" evidence="1">
    <location>
        <begin position="366"/>
        <end position="385"/>
    </location>
</feature>
<feature type="compositionally biased region" description="Basic residues" evidence="1">
    <location>
        <begin position="176"/>
        <end position="185"/>
    </location>
</feature>
<feature type="compositionally biased region" description="Basic and acidic residues" evidence="1">
    <location>
        <begin position="697"/>
        <end position="730"/>
    </location>
</feature>
<feature type="compositionally biased region" description="Polar residues" evidence="1">
    <location>
        <begin position="141"/>
        <end position="160"/>
    </location>
</feature>
<feature type="region of interest" description="Disordered" evidence="1">
    <location>
        <begin position="619"/>
        <end position="654"/>
    </location>
</feature>
<feature type="compositionally biased region" description="Basic and acidic residues" evidence="1">
    <location>
        <begin position="164"/>
        <end position="175"/>
    </location>
</feature>
<feature type="region of interest" description="Disordered" evidence="1">
    <location>
        <begin position="275"/>
        <end position="297"/>
    </location>
</feature>
<feature type="region of interest" description="Disordered" evidence="1">
    <location>
        <begin position="694"/>
        <end position="731"/>
    </location>
</feature>
<proteinExistence type="predicted"/>
<feature type="compositionally biased region" description="Polar residues" evidence="1">
    <location>
        <begin position="406"/>
        <end position="416"/>
    </location>
</feature>
<organism evidence="2 3">
    <name type="scientific">Thalassiosira oceanica</name>
    <name type="common">Marine diatom</name>
    <dbReference type="NCBI Taxonomy" id="159749"/>
    <lineage>
        <taxon>Eukaryota</taxon>
        <taxon>Sar</taxon>
        <taxon>Stramenopiles</taxon>
        <taxon>Ochrophyta</taxon>
        <taxon>Bacillariophyta</taxon>
        <taxon>Coscinodiscophyceae</taxon>
        <taxon>Thalassiosirophycidae</taxon>
        <taxon>Thalassiosirales</taxon>
        <taxon>Thalassiosiraceae</taxon>
        <taxon>Thalassiosira</taxon>
    </lineage>
</organism>
<feature type="compositionally biased region" description="Acidic residues" evidence="1">
    <location>
        <begin position="275"/>
        <end position="287"/>
    </location>
</feature>
<dbReference type="Proteomes" id="UP000266841">
    <property type="component" value="Unassembled WGS sequence"/>
</dbReference>
<sequence>MAPFGPTGEITGADMIHHHRTQCALFPGVRAELTAVSVMAAPGNTREFVSSALRGREVAQYSSDDDFKIVIQILKLKRKKDSAIRGKLMDEKLCVYSSIMADQRKPTTLDEYYMFDDQGYQPNNELGTNHGDSTEDPPTYSGPTNQTKNTLSSTHGQPTTLIADDGRAGGFEHHQTTRHPLRKTAPKSANRLCQSSFACCISSLRRKGAKCLIPSAGKHHREQSEAMKTAVALTAAAAMLAAQFAEGGFRGSRHLQTTEPWTPQDLVDEVVDAVSEDTETQAEDTEPQTETPPLSESEEAACLTAAECEARGYELGYDSFDAGPDLPIRGCFGMGDVVYFGIGGTAGQMAAAVPAGQERITCAAEPEAVAEAPETTADPATTAPPQQAGGLQTEAPETTADPASTAAPQQADGPQTEAQIIQAEVLSGPIEEITGEIAFVVDATPMDAVNEIEQSEFEVTVCLTAAECEARGYELGYEFFDTGSNFPSKGCFGKGNVVYFGAGGTAEQMAAAVPAAQERITCVAEPEVVVTEAPETTADPVTTAAPQTEAPMTEAPQVVIDVTPGAETQTETSPLSAAASPSAASFTSARGGTIEEMSSPELPGARTRVWCLSTFAPTARPTSVVPTPAPTGKPTEEPTPSPTGSPIDWSQLTPGHTRFCGPKIVGGYEIAKSRCSPLTECGKGLGKESAYGANALRESRSDGRAERVGVAQPERRADPSDARSDGRADVDGADGAAVHVARLAARGQHRHGPRLVLRRDVRAVRGAVLPRQVVRVRRGLRGFRGGGLFREHQLHDEGGGRCVGGKGGRVER</sequence>
<evidence type="ECO:0000313" key="3">
    <source>
        <dbReference type="Proteomes" id="UP000266841"/>
    </source>
</evidence>
<comment type="caution">
    <text evidence="2">The sequence shown here is derived from an EMBL/GenBank/DDBJ whole genome shotgun (WGS) entry which is preliminary data.</text>
</comment>
<dbReference type="EMBL" id="AGNL01007097">
    <property type="protein sequence ID" value="EJK71537.1"/>
    <property type="molecule type" value="Genomic_DNA"/>
</dbReference>
<accession>K0TL46</accession>
<feature type="compositionally biased region" description="Pro residues" evidence="1">
    <location>
        <begin position="627"/>
        <end position="643"/>
    </location>
</feature>
<feature type="compositionally biased region" description="Polar residues" evidence="1">
    <location>
        <begin position="120"/>
        <end position="131"/>
    </location>
</feature>
<gene>
    <name evidence="2" type="ORF">THAOC_07008</name>
</gene>
<feature type="region of interest" description="Disordered" evidence="1">
    <location>
        <begin position="366"/>
        <end position="416"/>
    </location>
</feature>